<accession>A0AAN7Z5P2</accession>
<proteinExistence type="predicted"/>
<evidence type="ECO:0008006" key="3">
    <source>
        <dbReference type="Google" id="ProtNLM"/>
    </source>
</evidence>
<evidence type="ECO:0000313" key="2">
    <source>
        <dbReference type="Proteomes" id="UP001305414"/>
    </source>
</evidence>
<keyword evidence="2" id="KW-1185">Reference proteome</keyword>
<dbReference type="AlphaFoldDB" id="A0AAN7Z5P2"/>
<protein>
    <recommendedName>
        <fullName evidence="3">Heterokaryon incompatibility domain-containing protein</fullName>
    </recommendedName>
</protein>
<name>A0AAN7Z5P2_9PEZI</name>
<reference evidence="1 2" key="1">
    <citation type="submission" date="2023-10" db="EMBL/GenBank/DDBJ databases">
        <title>Draft genome sequence of Xylaria bambusicola isolate GMP-LS, the root and basal stem rot pathogen of sugarcane in Indonesia.</title>
        <authorList>
            <person name="Selvaraj P."/>
            <person name="Muralishankar V."/>
            <person name="Muruganantham S."/>
            <person name="Sp S."/>
            <person name="Haryani S."/>
            <person name="Lau K.J.X."/>
            <person name="Naqvi N.I."/>
        </authorList>
    </citation>
    <scope>NUCLEOTIDE SEQUENCE [LARGE SCALE GENOMIC DNA]</scope>
    <source>
        <strain evidence="1">GMP-LS</strain>
    </source>
</reference>
<evidence type="ECO:0000313" key="1">
    <source>
        <dbReference type="EMBL" id="KAK5630872.1"/>
    </source>
</evidence>
<gene>
    <name evidence="1" type="ORF">RRF57_006587</name>
</gene>
<comment type="caution">
    <text evidence="1">The sequence shown here is derived from an EMBL/GenBank/DDBJ whole genome shotgun (WGS) entry which is preliminary data.</text>
</comment>
<dbReference type="Proteomes" id="UP001305414">
    <property type="component" value="Unassembled WGS sequence"/>
</dbReference>
<organism evidence="1 2">
    <name type="scientific">Xylaria bambusicola</name>
    <dbReference type="NCBI Taxonomy" id="326684"/>
    <lineage>
        <taxon>Eukaryota</taxon>
        <taxon>Fungi</taxon>
        <taxon>Dikarya</taxon>
        <taxon>Ascomycota</taxon>
        <taxon>Pezizomycotina</taxon>
        <taxon>Sordariomycetes</taxon>
        <taxon>Xylariomycetidae</taxon>
        <taxon>Xylariales</taxon>
        <taxon>Xylariaceae</taxon>
        <taxon>Xylaria</taxon>
    </lineage>
</organism>
<sequence>MTSSEIDSSRRAAWESLIHRSLDEWGSQFHDRRLEKEFIESFTSLEDFLGQPPEIPMFWFFQRRDAFLSQQTMTKWSRDRLADYVLLPATPGYVTRTQCFFLSHFWHSPTHPDPEGQNLRLCQAELGVQSWSYIWVDWSCIPQSPRDEVEDKYFTRGLQTMAGIIRNSGFMWYYPATFQPRLWILWETAEYLLTHADGYEVTEDNRPFVEHIREMLRGGGVLPILEKYGYFCTYARDREFLTAWLDALVLFKTVGLPTDDIRRLQDQITWFPSVQVMIMNSVRGPIRLERYEGTLIVGGRSYTFKPFPSWVGTPI</sequence>
<dbReference type="EMBL" id="JAWHQM010000017">
    <property type="protein sequence ID" value="KAK5630872.1"/>
    <property type="molecule type" value="Genomic_DNA"/>
</dbReference>